<feature type="transmembrane region" description="Helical" evidence="2">
    <location>
        <begin position="17"/>
        <end position="40"/>
    </location>
</feature>
<dbReference type="PANTHER" id="PTHR40465">
    <property type="entry name" value="CHROMOSOME 1, WHOLE GENOME SHOTGUN SEQUENCE"/>
    <property type="match status" value="1"/>
</dbReference>
<evidence type="ECO:0000256" key="2">
    <source>
        <dbReference type="SAM" id="Phobius"/>
    </source>
</evidence>
<dbReference type="HOGENOM" id="CLU_046025_5_4_1"/>
<accession>A0A0C9SX63</accession>
<protein>
    <recommendedName>
        <fullName evidence="3">DUF6534 domain-containing protein</fullName>
    </recommendedName>
</protein>
<name>A0A0C9SX63_PLICR</name>
<feature type="region of interest" description="Disordered" evidence="1">
    <location>
        <begin position="314"/>
        <end position="340"/>
    </location>
</feature>
<feature type="transmembrane region" description="Helical" evidence="2">
    <location>
        <begin position="88"/>
        <end position="111"/>
    </location>
</feature>
<keyword evidence="2" id="KW-0472">Membrane</keyword>
<dbReference type="AlphaFoldDB" id="A0A0C9SX63"/>
<dbReference type="PANTHER" id="PTHR40465:SF1">
    <property type="entry name" value="DUF6534 DOMAIN-CONTAINING PROTEIN"/>
    <property type="match status" value="1"/>
</dbReference>
<feature type="transmembrane region" description="Helical" evidence="2">
    <location>
        <begin position="123"/>
        <end position="145"/>
    </location>
</feature>
<feature type="domain" description="DUF6534" evidence="3">
    <location>
        <begin position="169"/>
        <end position="256"/>
    </location>
</feature>
<evidence type="ECO:0000256" key="1">
    <source>
        <dbReference type="SAM" id="MobiDB-lite"/>
    </source>
</evidence>
<feature type="transmembrane region" description="Helical" evidence="2">
    <location>
        <begin position="52"/>
        <end position="76"/>
    </location>
</feature>
<sequence length="340" mass="37351">MATLGKDVALDNTMGGFLIGVIVSAVLYGVTLVQSFFYFTHYPNDAWVLKSLVTATVICDTAQLGMITHGVYHYLIRGFNDRMGLQKMVWSVLLEALFTGVTGALVQLFFVHRIWRLSKKNNLLCIIILVVVLSCASCGTAWVIITLQMDTFEDLLRANRLTLSIQALTAVADVLIAASLVILLTRSRTGFKRSDTIITRLVLFSINTGLLTWICAMLTLITIIISPDTLIYAAFYFSIGRLYANSLLATLNARKSIHGQGGYTDSNMSLKAMGKGSSGQSTGPHNVNVANSRIDAPPHNIAIQIETTREYMEDHKSEVQELDMDASQSATDSNERKGEL</sequence>
<evidence type="ECO:0000313" key="4">
    <source>
        <dbReference type="EMBL" id="KII84160.1"/>
    </source>
</evidence>
<dbReference type="InterPro" id="IPR045339">
    <property type="entry name" value="DUF6534"/>
</dbReference>
<dbReference type="Proteomes" id="UP000053263">
    <property type="component" value="Unassembled WGS sequence"/>
</dbReference>
<feature type="transmembrane region" description="Helical" evidence="2">
    <location>
        <begin position="197"/>
        <end position="225"/>
    </location>
</feature>
<reference evidence="4 5" key="1">
    <citation type="submission" date="2014-06" db="EMBL/GenBank/DDBJ databases">
        <title>Evolutionary Origins and Diversification of the Mycorrhizal Mutualists.</title>
        <authorList>
            <consortium name="DOE Joint Genome Institute"/>
            <consortium name="Mycorrhizal Genomics Consortium"/>
            <person name="Kohler A."/>
            <person name="Kuo A."/>
            <person name="Nagy L.G."/>
            <person name="Floudas D."/>
            <person name="Copeland A."/>
            <person name="Barry K.W."/>
            <person name="Cichocki N."/>
            <person name="Veneault-Fourrey C."/>
            <person name="LaButti K."/>
            <person name="Lindquist E.A."/>
            <person name="Lipzen A."/>
            <person name="Lundell T."/>
            <person name="Morin E."/>
            <person name="Murat C."/>
            <person name="Riley R."/>
            <person name="Ohm R."/>
            <person name="Sun H."/>
            <person name="Tunlid A."/>
            <person name="Henrissat B."/>
            <person name="Grigoriev I.V."/>
            <person name="Hibbett D.S."/>
            <person name="Martin F."/>
        </authorList>
    </citation>
    <scope>NUCLEOTIDE SEQUENCE [LARGE SCALE GENOMIC DNA]</scope>
    <source>
        <strain evidence="4 5">FD-325 SS-3</strain>
    </source>
</reference>
<evidence type="ECO:0000259" key="3">
    <source>
        <dbReference type="Pfam" id="PF20152"/>
    </source>
</evidence>
<gene>
    <name evidence="4" type="ORF">PLICRDRAFT_46523</name>
</gene>
<feature type="transmembrane region" description="Helical" evidence="2">
    <location>
        <begin position="165"/>
        <end position="185"/>
    </location>
</feature>
<dbReference type="EMBL" id="KN832572">
    <property type="protein sequence ID" value="KII84160.1"/>
    <property type="molecule type" value="Genomic_DNA"/>
</dbReference>
<evidence type="ECO:0000313" key="5">
    <source>
        <dbReference type="Proteomes" id="UP000053263"/>
    </source>
</evidence>
<proteinExistence type="predicted"/>
<keyword evidence="5" id="KW-1185">Reference proteome</keyword>
<dbReference type="OrthoDB" id="3263055at2759"/>
<keyword evidence="2" id="KW-0812">Transmembrane</keyword>
<feature type="transmembrane region" description="Helical" evidence="2">
    <location>
        <begin position="231"/>
        <end position="251"/>
    </location>
</feature>
<organism evidence="4 5">
    <name type="scientific">Plicaturopsis crispa FD-325 SS-3</name>
    <dbReference type="NCBI Taxonomy" id="944288"/>
    <lineage>
        <taxon>Eukaryota</taxon>
        <taxon>Fungi</taxon>
        <taxon>Dikarya</taxon>
        <taxon>Basidiomycota</taxon>
        <taxon>Agaricomycotina</taxon>
        <taxon>Agaricomycetes</taxon>
        <taxon>Agaricomycetidae</taxon>
        <taxon>Amylocorticiales</taxon>
        <taxon>Amylocorticiaceae</taxon>
        <taxon>Plicatura</taxon>
        <taxon>Plicaturopsis crispa</taxon>
    </lineage>
</organism>
<dbReference type="Pfam" id="PF20152">
    <property type="entry name" value="DUF6534"/>
    <property type="match status" value="1"/>
</dbReference>
<keyword evidence="2" id="KW-1133">Transmembrane helix</keyword>